<feature type="region of interest" description="Disordered" evidence="1">
    <location>
        <begin position="59"/>
        <end position="88"/>
    </location>
</feature>
<dbReference type="AlphaFoldDB" id="A0A172TXG2"/>
<organism evidence="3 4">
    <name type="scientific">Flavisolibacter tropicus</name>
    <dbReference type="NCBI Taxonomy" id="1492898"/>
    <lineage>
        <taxon>Bacteria</taxon>
        <taxon>Pseudomonadati</taxon>
        <taxon>Bacteroidota</taxon>
        <taxon>Chitinophagia</taxon>
        <taxon>Chitinophagales</taxon>
        <taxon>Chitinophagaceae</taxon>
        <taxon>Flavisolibacter</taxon>
    </lineage>
</organism>
<keyword evidence="2" id="KW-0472">Membrane</keyword>
<gene>
    <name evidence="3" type="ORF">SY85_15495</name>
</gene>
<accession>A0A172TXG2</accession>
<name>A0A172TXG2_9BACT</name>
<dbReference type="STRING" id="1492898.SY85_15495"/>
<evidence type="ECO:0000256" key="2">
    <source>
        <dbReference type="SAM" id="Phobius"/>
    </source>
</evidence>
<dbReference type="KEGG" id="fla:SY85_15495"/>
<feature type="transmembrane region" description="Helical" evidence="2">
    <location>
        <begin position="12"/>
        <end position="30"/>
    </location>
</feature>
<dbReference type="EMBL" id="CP011390">
    <property type="protein sequence ID" value="ANE51696.1"/>
    <property type="molecule type" value="Genomic_DNA"/>
</dbReference>
<keyword evidence="4" id="KW-1185">Reference proteome</keyword>
<protein>
    <submittedName>
        <fullName evidence="3">Uncharacterized protein</fullName>
    </submittedName>
</protein>
<proteinExistence type="predicted"/>
<reference evidence="3 4" key="2">
    <citation type="journal article" date="2016" name="Int. J. Syst. Evol. Microbiol.">
        <title>Flavisolibacter tropicus sp. nov., isolated from tropical soil.</title>
        <authorList>
            <person name="Lee J.J."/>
            <person name="Kang M.S."/>
            <person name="Kim G.S."/>
            <person name="Lee C.S."/>
            <person name="Lim S."/>
            <person name="Lee J."/>
            <person name="Roh S.H."/>
            <person name="Kang H."/>
            <person name="Ha J.M."/>
            <person name="Bae S."/>
            <person name="Jung H.Y."/>
            <person name="Kim M.K."/>
        </authorList>
    </citation>
    <scope>NUCLEOTIDE SEQUENCE [LARGE SCALE GENOMIC DNA]</scope>
    <source>
        <strain evidence="3 4">LCS9</strain>
    </source>
</reference>
<keyword evidence="2" id="KW-0812">Transmembrane</keyword>
<evidence type="ECO:0000313" key="3">
    <source>
        <dbReference type="EMBL" id="ANE51696.1"/>
    </source>
</evidence>
<reference evidence="4" key="1">
    <citation type="submission" date="2015-01" db="EMBL/GenBank/DDBJ databases">
        <title>Flavisolibacter sp./LCS9/ whole genome sequencing.</title>
        <authorList>
            <person name="Kim M.K."/>
            <person name="Srinivasan S."/>
            <person name="Lee J.-J."/>
        </authorList>
    </citation>
    <scope>NUCLEOTIDE SEQUENCE [LARGE SCALE GENOMIC DNA]</scope>
    <source>
        <strain evidence="4">LCS9</strain>
    </source>
</reference>
<keyword evidence="2" id="KW-1133">Transmembrane helix</keyword>
<evidence type="ECO:0000313" key="4">
    <source>
        <dbReference type="Proteomes" id="UP000077177"/>
    </source>
</evidence>
<evidence type="ECO:0000256" key="1">
    <source>
        <dbReference type="SAM" id="MobiDB-lite"/>
    </source>
</evidence>
<sequence length="88" mass="10064">MNYLMQKRVYMFFNFFAFNLLFFALYLNFIHKDAVAAMPMIPTPETVHISSPASRLVVPETKESMETQKTSKKLSPTKDGAALKQSIN</sequence>
<dbReference type="Proteomes" id="UP000077177">
    <property type="component" value="Chromosome"/>
</dbReference>